<dbReference type="Gene3D" id="3.40.50.1000">
    <property type="entry name" value="HAD superfamily/HAD-like"/>
    <property type="match status" value="1"/>
</dbReference>
<dbReference type="InterPro" id="IPR008930">
    <property type="entry name" value="Terpenoid_cyclase/PrenylTrfase"/>
</dbReference>
<name>A0A7H8R3G2_TALRU</name>
<dbReference type="Proteomes" id="UP000509510">
    <property type="component" value="Chromosome IV"/>
</dbReference>
<dbReference type="SFLD" id="SFLDG01129">
    <property type="entry name" value="C1.5:_HAD__Beta-PGM__Phosphata"/>
    <property type="match status" value="1"/>
</dbReference>
<organism evidence="1 2">
    <name type="scientific">Talaromyces rugulosus</name>
    <name type="common">Penicillium rugulosum</name>
    <dbReference type="NCBI Taxonomy" id="121627"/>
    <lineage>
        <taxon>Eukaryota</taxon>
        <taxon>Fungi</taxon>
        <taxon>Dikarya</taxon>
        <taxon>Ascomycota</taxon>
        <taxon>Pezizomycotina</taxon>
        <taxon>Eurotiomycetes</taxon>
        <taxon>Eurotiomycetidae</taxon>
        <taxon>Eurotiales</taxon>
        <taxon>Trichocomaceae</taxon>
        <taxon>Talaromyces</taxon>
        <taxon>Talaromyces sect. Islandici</taxon>
    </lineage>
</organism>
<dbReference type="GO" id="GO:0016791">
    <property type="term" value="F:phosphatase activity"/>
    <property type="evidence" value="ECO:0007669"/>
    <property type="project" value="UniProtKB-ARBA"/>
</dbReference>
<dbReference type="KEGG" id="trg:TRUGW13939_07943"/>
<dbReference type="Pfam" id="PF00702">
    <property type="entry name" value="Hydrolase"/>
    <property type="match status" value="1"/>
</dbReference>
<dbReference type="InterPro" id="IPR036412">
    <property type="entry name" value="HAD-like_sf"/>
</dbReference>
<dbReference type="SUPFAM" id="SSF48239">
    <property type="entry name" value="Terpenoid cyclases/Protein prenyltransferases"/>
    <property type="match status" value="1"/>
</dbReference>
<evidence type="ECO:0008006" key="3">
    <source>
        <dbReference type="Google" id="ProtNLM"/>
    </source>
</evidence>
<dbReference type="NCBIfam" id="TIGR01509">
    <property type="entry name" value="HAD-SF-IA-v3"/>
    <property type="match status" value="1"/>
</dbReference>
<dbReference type="OrthoDB" id="2012566at2759"/>
<dbReference type="PANTHER" id="PTHR43611">
    <property type="entry name" value="ALPHA-D-GLUCOSE 1-PHOSPHATE PHOSPHATASE"/>
    <property type="match status" value="1"/>
</dbReference>
<protein>
    <recommendedName>
        <fullName evidence="3">HAD-like protein</fullName>
    </recommendedName>
</protein>
<dbReference type="RefSeq" id="XP_035346972.1">
    <property type="nucleotide sequence ID" value="XM_035491079.1"/>
</dbReference>
<gene>
    <name evidence="1" type="ORF">TRUGW13939_07943</name>
</gene>
<dbReference type="GeneID" id="55995432"/>
<dbReference type="EMBL" id="CP055901">
    <property type="protein sequence ID" value="QKX60797.1"/>
    <property type="molecule type" value="Genomic_DNA"/>
</dbReference>
<sequence>MQSFRLPPPKALIFDLGGVFTTSRLDSVHFETGKSTISFDRLIRTSTWMNYECGKISEDECYSTLSELCGFPVAELYDAIKKGRARADYDESLISFLSKLKKSHGDSLKILLMTNISQPDYLALKDKWGPSFWSVFDRVFTSSENGVRKPSPRFYHKVLQELRVSPRDAFFVDDLIENMITAKAIGIRGLLFQSVQQTISVLTNLLGDPVEKGRAWLKANARKMDTTTDCGAIVVKENYSQLLIYEATRDFMLKPMTKFMNSEEPKFTTRRYPDDLDTTSLALSVLEYDEETIHGLLDDMLGNIDDDGMIEFYFDPSRPRIDAVISVNVVTLFCKYGRRYQVQSTFQWIHDILFHHAYLDGTRYYSTPEWFLYYVSRLIEESNDEVVTEKFHGLLRKRIQERVGSDGDALCLAMRILVCKRVGLLCPFEVEKLLSLQCEDGGWEQVYMYRFPGVDKKLGNRGVSTALALKALAAVSHH</sequence>
<dbReference type="AlphaFoldDB" id="A0A7H8R3G2"/>
<accession>A0A7H8R3G2</accession>
<dbReference type="Gene3D" id="1.10.150.240">
    <property type="entry name" value="Putative phosphatase, domain 2"/>
    <property type="match status" value="1"/>
</dbReference>
<dbReference type="InterPro" id="IPR023214">
    <property type="entry name" value="HAD_sf"/>
</dbReference>
<dbReference type="PRINTS" id="PR00413">
    <property type="entry name" value="HADHALOGNASE"/>
</dbReference>
<keyword evidence="2" id="KW-1185">Reference proteome</keyword>
<evidence type="ECO:0000313" key="2">
    <source>
        <dbReference type="Proteomes" id="UP000509510"/>
    </source>
</evidence>
<dbReference type="SFLD" id="SFLDS00003">
    <property type="entry name" value="Haloacid_Dehalogenase"/>
    <property type="match status" value="1"/>
</dbReference>
<dbReference type="SUPFAM" id="SSF56784">
    <property type="entry name" value="HAD-like"/>
    <property type="match status" value="1"/>
</dbReference>
<dbReference type="PANTHER" id="PTHR43611:SF3">
    <property type="entry name" value="FLAVIN MONONUCLEOTIDE HYDROLASE 1, CHLOROPLATIC"/>
    <property type="match status" value="1"/>
</dbReference>
<evidence type="ECO:0000313" key="1">
    <source>
        <dbReference type="EMBL" id="QKX60797.1"/>
    </source>
</evidence>
<dbReference type="InterPro" id="IPR023198">
    <property type="entry name" value="PGP-like_dom2"/>
</dbReference>
<proteinExistence type="predicted"/>
<dbReference type="InterPro" id="IPR006439">
    <property type="entry name" value="HAD-SF_hydro_IA"/>
</dbReference>
<reference evidence="2" key="1">
    <citation type="submission" date="2020-06" db="EMBL/GenBank/DDBJ databases">
        <title>A chromosome-scale genome assembly of Talaromyces rugulosus W13939.</title>
        <authorList>
            <person name="Wang B."/>
            <person name="Guo L."/>
            <person name="Ye K."/>
            <person name="Wang L."/>
        </authorList>
    </citation>
    <scope>NUCLEOTIDE SEQUENCE [LARGE SCALE GENOMIC DNA]</scope>
    <source>
        <strain evidence="2">W13939</strain>
    </source>
</reference>